<accession>A0A8S5SFG5</accession>
<feature type="domain" description="Distal tail protein N-terminal" evidence="1">
    <location>
        <begin position="2"/>
        <end position="129"/>
    </location>
</feature>
<dbReference type="Pfam" id="PF16774">
    <property type="entry name" value="Dit_N"/>
    <property type="match status" value="1"/>
</dbReference>
<proteinExistence type="predicted"/>
<evidence type="ECO:0000259" key="1">
    <source>
        <dbReference type="Pfam" id="PF16774"/>
    </source>
</evidence>
<dbReference type="InterPro" id="IPR031899">
    <property type="entry name" value="Dit_N"/>
</dbReference>
<dbReference type="EMBL" id="BK032581">
    <property type="protein sequence ID" value="DAF49375.1"/>
    <property type="molecule type" value="Genomic_DNA"/>
</dbReference>
<sequence length="285" mass="33077">MVRQFRLINEKGQEFSLMELHKSCFLSEPDGLGYSYNTTYEQIGNSFFETLRNVQQGQITGTANFSCYDNYKNLVDYIESSEKIRFGYKIPYKNLPIKEYLKDVNIQNIGKGQIDVDGILKCPVTFDCLSLWYEENKTIYSTSAQANEIRWDFKWDSKFVDYNNRTLEYINQGHVPAPVLIKIKGPITNPTLTLKIEGQVYQEIVVNVDLKEYETFEYCTQGNNFYIRKENTDGTYTDLFELDNIDPSNNNVIKFPKGKSCELIMSADNEILNAEVSVYAYYKVV</sequence>
<organism evidence="2">
    <name type="scientific">Myoviridae sp. ct8mY9</name>
    <dbReference type="NCBI Taxonomy" id="2827664"/>
    <lineage>
        <taxon>Viruses</taxon>
        <taxon>Duplodnaviria</taxon>
        <taxon>Heunggongvirae</taxon>
        <taxon>Uroviricota</taxon>
        <taxon>Caudoviricetes</taxon>
    </lineage>
</organism>
<protein>
    <submittedName>
        <fullName evidence="2">Baseplate protein</fullName>
    </submittedName>
</protein>
<reference evidence="2" key="1">
    <citation type="journal article" date="2021" name="Proc. Natl. Acad. Sci. U.S.A.">
        <title>A Catalog of Tens of Thousands of Viruses from Human Metagenomes Reveals Hidden Associations with Chronic Diseases.</title>
        <authorList>
            <person name="Tisza M.J."/>
            <person name="Buck C.B."/>
        </authorList>
    </citation>
    <scope>NUCLEOTIDE SEQUENCE</scope>
    <source>
        <strain evidence="2">Ct8mY9</strain>
    </source>
</reference>
<name>A0A8S5SFG5_9CAUD</name>
<evidence type="ECO:0000313" key="2">
    <source>
        <dbReference type="EMBL" id="DAF49375.1"/>
    </source>
</evidence>